<dbReference type="InterPro" id="IPR036510">
    <property type="entry name" value="Ribosomal_bS20_sf"/>
</dbReference>
<evidence type="ECO:0000256" key="5">
    <source>
        <dbReference type="ARBA" id="ARBA00022980"/>
    </source>
</evidence>
<dbReference type="FunFam" id="1.20.58.110:FF:000001">
    <property type="entry name" value="30S ribosomal protein S20"/>
    <property type="match status" value="1"/>
</dbReference>
<name>A0A6J6B0I9_9ZZZZ</name>
<evidence type="ECO:0000256" key="6">
    <source>
        <dbReference type="ARBA" id="ARBA00023274"/>
    </source>
</evidence>
<dbReference type="Pfam" id="PF01649">
    <property type="entry name" value="Ribosomal_S20p"/>
    <property type="match status" value="1"/>
</dbReference>
<feature type="region of interest" description="Disordered" evidence="7">
    <location>
        <begin position="206"/>
        <end position="259"/>
    </location>
</feature>
<evidence type="ECO:0000256" key="3">
    <source>
        <dbReference type="ARBA" id="ARBA00022730"/>
    </source>
</evidence>
<dbReference type="PANTHER" id="PTHR33398">
    <property type="entry name" value="30S RIBOSOMAL PROTEIN S20"/>
    <property type="match status" value="1"/>
</dbReference>
<gene>
    <name evidence="8" type="ORF">UFOPK1413_00241</name>
</gene>
<dbReference type="InterPro" id="IPR002583">
    <property type="entry name" value="Ribosomal_bS20"/>
</dbReference>
<feature type="compositionally biased region" description="Low complexity" evidence="7">
    <location>
        <begin position="223"/>
        <end position="259"/>
    </location>
</feature>
<keyword evidence="4" id="KW-0694">RNA-binding</keyword>
<evidence type="ECO:0000256" key="7">
    <source>
        <dbReference type="SAM" id="MobiDB-lite"/>
    </source>
</evidence>
<comment type="similarity">
    <text evidence="2">Belongs to the bacterial ribosomal protein bS20 family.</text>
</comment>
<dbReference type="NCBIfam" id="TIGR00029">
    <property type="entry name" value="S20"/>
    <property type="match status" value="1"/>
</dbReference>
<keyword evidence="6" id="KW-0687">Ribonucleoprotein</keyword>
<accession>A0A6J6B0I9</accession>
<dbReference type="GO" id="GO:0015935">
    <property type="term" value="C:small ribosomal subunit"/>
    <property type="evidence" value="ECO:0007669"/>
    <property type="project" value="TreeGrafter"/>
</dbReference>
<sequence>MSRSPTIPVIPSMRSASVDFPWSMCAMMQKLRIIDGSVRDGIGGFVERDIVLYCFTPRGRRTPFASGNVDSWLACKGPLSDARNDTGIRNTPSRFDTTHLRKPFVANIKSQIKRIKTNLKAQERNRAVKSELKTVIRIAREAIATGDKSAAVNAVAAATRKIDKAVSKGVIHKNQAANRKSGIAAQAAAITGDAKVTKAPAKAAAKAPAKKVAAKAPAKKAPAKAAPKAAAKAPAKAATKAAPKAAAKAPVTKAAAPKK</sequence>
<dbReference type="HAMAP" id="MF_00500">
    <property type="entry name" value="Ribosomal_bS20"/>
    <property type="match status" value="1"/>
</dbReference>
<protein>
    <submittedName>
        <fullName evidence="8">Unannotated protein</fullName>
    </submittedName>
</protein>
<evidence type="ECO:0000256" key="1">
    <source>
        <dbReference type="ARBA" id="ARBA00003134"/>
    </source>
</evidence>
<comment type="function">
    <text evidence="1">Binds directly to 16S ribosomal RNA.</text>
</comment>
<evidence type="ECO:0000313" key="8">
    <source>
        <dbReference type="EMBL" id="CAB4532680.1"/>
    </source>
</evidence>
<dbReference type="GO" id="GO:0003735">
    <property type="term" value="F:structural constituent of ribosome"/>
    <property type="evidence" value="ECO:0007669"/>
    <property type="project" value="InterPro"/>
</dbReference>
<keyword evidence="3" id="KW-0699">rRNA-binding</keyword>
<proteinExistence type="inferred from homology"/>
<organism evidence="8">
    <name type="scientific">freshwater metagenome</name>
    <dbReference type="NCBI Taxonomy" id="449393"/>
    <lineage>
        <taxon>unclassified sequences</taxon>
        <taxon>metagenomes</taxon>
        <taxon>ecological metagenomes</taxon>
    </lineage>
</organism>
<evidence type="ECO:0000256" key="2">
    <source>
        <dbReference type="ARBA" id="ARBA00007634"/>
    </source>
</evidence>
<evidence type="ECO:0000256" key="4">
    <source>
        <dbReference type="ARBA" id="ARBA00022884"/>
    </source>
</evidence>
<dbReference type="SUPFAM" id="SSF46992">
    <property type="entry name" value="Ribosomal protein S20"/>
    <property type="match status" value="1"/>
</dbReference>
<dbReference type="Gene3D" id="1.20.58.110">
    <property type="entry name" value="Ribosomal protein S20"/>
    <property type="match status" value="1"/>
</dbReference>
<dbReference type="GO" id="GO:0006412">
    <property type="term" value="P:translation"/>
    <property type="evidence" value="ECO:0007669"/>
    <property type="project" value="InterPro"/>
</dbReference>
<dbReference type="EMBL" id="CAEZSG010000021">
    <property type="protein sequence ID" value="CAB4532680.1"/>
    <property type="molecule type" value="Genomic_DNA"/>
</dbReference>
<dbReference type="GO" id="GO:0005829">
    <property type="term" value="C:cytosol"/>
    <property type="evidence" value="ECO:0007669"/>
    <property type="project" value="TreeGrafter"/>
</dbReference>
<dbReference type="AlphaFoldDB" id="A0A6J6B0I9"/>
<feature type="compositionally biased region" description="Basic residues" evidence="7">
    <location>
        <begin position="208"/>
        <end position="222"/>
    </location>
</feature>
<keyword evidence="5" id="KW-0689">Ribosomal protein</keyword>
<dbReference type="GO" id="GO:0070181">
    <property type="term" value="F:small ribosomal subunit rRNA binding"/>
    <property type="evidence" value="ECO:0007669"/>
    <property type="project" value="TreeGrafter"/>
</dbReference>
<dbReference type="PANTHER" id="PTHR33398:SF1">
    <property type="entry name" value="SMALL RIBOSOMAL SUBUNIT PROTEIN BS20C"/>
    <property type="match status" value="1"/>
</dbReference>
<reference evidence="8" key="1">
    <citation type="submission" date="2020-05" db="EMBL/GenBank/DDBJ databases">
        <authorList>
            <person name="Chiriac C."/>
            <person name="Salcher M."/>
            <person name="Ghai R."/>
            <person name="Kavagutti S V."/>
        </authorList>
    </citation>
    <scope>NUCLEOTIDE SEQUENCE</scope>
</reference>